<feature type="transmembrane region" description="Helical" evidence="1">
    <location>
        <begin position="56"/>
        <end position="74"/>
    </location>
</feature>
<keyword evidence="1" id="KW-1133">Transmembrane helix</keyword>
<dbReference type="EMBL" id="FOXK01000025">
    <property type="protein sequence ID" value="SFQ51362.1"/>
    <property type="molecule type" value="Genomic_DNA"/>
</dbReference>
<dbReference type="AlphaFoldDB" id="A0A1I5Z4I2"/>
<protein>
    <submittedName>
        <fullName evidence="2">Uncharacterized protein</fullName>
    </submittedName>
</protein>
<sequence>MDIQVEGSNNRVAGRDYYENQIKPCPRCEVRVIDREKSICNHCTKEERDEKARGQMTLFGLGVLFIFGWLHGWRSERGLAPGIEGLAETLALSVGIAIAALSVIWFLLPLVVEIGAAYFESRRNRYRE</sequence>
<name>A0A1I5Z4I2_9GAMM</name>
<dbReference type="RefSeq" id="WP_074919277.1">
    <property type="nucleotide sequence ID" value="NZ_FOXK01000025.1"/>
</dbReference>
<proteinExistence type="predicted"/>
<keyword evidence="1" id="KW-0472">Membrane</keyword>
<evidence type="ECO:0000313" key="2">
    <source>
        <dbReference type="EMBL" id="SFQ51362.1"/>
    </source>
</evidence>
<dbReference type="OrthoDB" id="6921469at2"/>
<dbReference type="Proteomes" id="UP000182025">
    <property type="component" value="Unassembled WGS sequence"/>
</dbReference>
<evidence type="ECO:0000313" key="3">
    <source>
        <dbReference type="Proteomes" id="UP000182025"/>
    </source>
</evidence>
<accession>A0A1I5Z4I2</accession>
<feature type="transmembrane region" description="Helical" evidence="1">
    <location>
        <begin position="94"/>
        <end position="119"/>
    </location>
</feature>
<keyword evidence="1" id="KW-0812">Transmembrane</keyword>
<gene>
    <name evidence="2" type="ORF">SAMN05216177_1254</name>
</gene>
<reference evidence="3" key="1">
    <citation type="submission" date="2016-10" db="EMBL/GenBank/DDBJ databases">
        <authorList>
            <person name="Varghese N."/>
            <person name="Submissions S."/>
        </authorList>
    </citation>
    <scope>NUCLEOTIDE SEQUENCE [LARGE SCALE GENOMIC DNA]</scope>
    <source>
        <strain evidence="3">JCM 15604</strain>
    </source>
</reference>
<keyword evidence="3" id="KW-1185">Reference proteome</keyword>
<organism evidence="2 3">
    <name type="scientific">Ectopseudomonas toyotomiensis</name>
    <dbReference type="NCBI Taxonomy" id="554344"/>
    <lineage>
        <taxon>Bacteria</taxon>
        <taxon>Pseudomonadati</taxon>
        <taxon>Pseudomonadota</taxon>
        <taxon>Gammaproteobacteria</taxon>
        <taxon>Pseudomonadales</taxon>
        <taxon>Pseudomonadaceae</taxon>
        <taxon>Ectopseudomonas</taxon>
    </lineage>
</organism>
<evidence type="ECO:0000256" key="1">
    <source>
        <dbReference type="SAM" id="Phobius"/>
    </source>
</evidence>